<reference evidence="1 2" key="1">
    <citation type="submission" date="2009-01" db="EMBL/GenBank/DDBJ databases">
        <authorList>
            <person name="Fulton L."/>
            <person name="Clifton S."/>
            <person name="Chinwalla A.T."/>
            <person name="Mitreva M."/>
            <person name="Sodergren E."/>
            <person name="Weinstock G."/>
            <person name="Clifton S."/>
            <person name="Dooling D.J."/>
            <person name="Fulton B."/>
            <person name="Minx P."/>
            <person name="Pepin K.H."/>
            <person name="Johnson M."/>
            <person name="Bhonagiri V."/>
            <person name="Nash W.E."/>
            <person name="Mardis E.R."/>
            <person name="Wilson R.K."/>
        </authorList>
    </citation>
    <scope>NUCLEOTIDE SEQUENCE [LARGE SCALE GENOMIC DNA]</scope>
    <source>
        <strain evidence="1 2">ATCC 33806</strain>
    </source>
</reference>
<dbReference type="Proteomes" id="UP000006247">
    <property type="component" value="Unassembled WGS sequence"/>
</dbReference>
<gene>
    <name evidence="1" type="ORF">CORMATOL_02837</name>
</gene>
<evidence type="ECO:0000313" key="1">
    <source>
        <dbReference type="EMBL" id="EEG25608.1"/>
    </source>
</evidence>
<sequence length="291" mass="28368">MTIDVDVGGTGVVAGGADECHVVVDHVEDAGDNLELIVTVVSAVLVIPVVVAIVVVVVIVVSVTAASVTAAASAPAVVVPIVTIIAIISVVALTSIVTVCPIAAPVETVVAVAGIGLGVGVAAGGCVVTGVGIISVGSGMLPPFVAIAPVFAFFPAGPVASGPALGGAGFVAGLPLGVTIMGVFRCGVGVCCVVAGPAITWVFGPGGTAPAGFRVFRGLRRVVRFCRWGVVDRLGVFPTWGAGLPGLCGVGVGRRCGTVAGSVGDGGDERPFAQGGYAFKSEVGCEFAQLG</sequence>
<organism evidence="1 2">
    <name type="scientific">Corynebacterium matruchotii ATCC 33806</name>
    <dbReference type="NCBI Taxonomy" id="566549"/>
    <lineage>
        <taxon>Bacteria</taxon>
        <taxon>Bacillati</taxon>
        <taxon>Actinomycetota</taxon>
        <taxon>Actinomycetes</taxon>
        <taxon>Mycobacteriales</taxon>
        <taxon>Corynebacteriaceae</taxon>
        <taxon>Corynebacterium</taxon>
    </lineage>
</organism>
<evidence type="ECO:0000313" key="2">
    <source>
        <dbReference type="Proteomes" id="UP000006247"/>
    </source>
</evidence>
<accession>C0E749</accession>
<protein>
    <submittedName>
        <fullName evidence="1">Uncharacterized protein</fullName>
    </submittedName>
</protein>
<dbReference type="AlphaFoldDB" id="C0E749"/>
<name>C0E749_9CORY</name>
<comment type="caution">
    <text evidence="1">The sequence shown here is derived from an EMBL/GenBank/DDBJ whole genome shotgun (WGS) entry which is preliminary data.</text>
</comment>
<proteinExistence type="predicted"/>
<dbReference type="EMBL" id="ACEB01000051">
    <property type="protein sequence ID" value="EEG25608.1"/>
    <property type="molecule type" value="Genomic_DNA"/>
</dbReference>
<dbReference type="HOGENOM" id="CLU_955502_0_0_11"/>